<dbReference type="EMBL" id="VKKY01000001">
    <property type="protein sequence ID" value="KAA3439116.1"/>
    <property type="molecule type" value="Genomic_DNA"/>
</dbReference>
<gene>
    <name evidence="2" type="primary">tig</name>
    <name evidence="2" type="ORF">FOA19_00040</name>
</gene>
<feature type="domain" description="Trigger factor ribosome-binding bacterial" evidence="1">
    <location>
        <begin position="1"/>
        <end position="148"/>
    </location>
</feature>
<dbReference type="SUPFAM" id="SSF109998">
    <property type="entry name" value="Triger factor/SurA peptide-binding domain-like"/>
    <property type="match status" value="1"/>
</dbReference>
<dbReference type="InterPro" id="IPR037041">
    <property type="entry name" value="Trigger_fac_C_sf"/>
</dbReference>
<dbReference type="InterPro" id="IPR005215">
    <property type="entry name" value="Trig_fac"/>
</dbReference>
<dbReference type="GO" id="GO:0043022">
    <property type="term" value="F:ribosome binding"/>
    <property type="evidence" value="ECO:0007669"/>
    <property type="project" value="TreeGrafter"/>
</dbReference>
<dbReference type="SUPFAM" id="SSF102735">
    <property type="entry name" value="Trigger factor ribosome-binding domain"/>
    <property type="match status" value="1"/>
</dbReference>
<name>A0A5B6TGB4_9BACT</name>
<dbReference type="AlphaFoldDB" id="A0A5B6TGB4"/>
<accession>A0A5B6TGB4</accession>
<reference evidence="2 3" key="1">
    <citation type="submission" date="2019-07" db="EMBL/GenBank/DDBJ databases">
        <title>Rufibacter sp. nov., isolated from lake sediment.</title>
        <authorList>
            <person name="Qu J.-H."/>
        </authorList>
    </citation>
    <scope>NUCLEOTIDE SEQUENCE [LARGE SCALE GENOMIC DNA]</scope>
    <source>
        <strain evidence="2 3">NBS58-1</strain>
    </source>
</reference>
<dbReference type="GO" id="GO:0003755">
    <property type="term" value="F:peptidyl-prolyl cis-trans isomerase activity"/>
    <property type="evidence" value="ECO:0007669"/>
    <property type="project" value="UniProtKB-EC"/>
</dbReference>
<dbReference type="GO" id="GO:0015031">
    <property type="term" value="P:protein transport"/>
    <property type="evidence" value="ECO:0007669"/>
    <property type="project" value="InterPro"/>
</dbReference>
<keyword evidence="2" id="KW-0413">Isomerase</keyword>
<proteinExistence type="predicted"/>
<dbReference type="Gene3D" id="1.10.3120.10">
    <property type="entry name" value="Trigger factor, C-terminal domain"/>
    <property type="match status" value="1"/>
</dbReference>
<dbReference type="OrthoDB" id="9767721at2"/>
<evidence type="ECO:0000313" key="2">
    <source>
        <dbReference type="EMBL" id="KAA3439116.1"/>
    </source>
</evidence>
<keyword evidence="3" id="KW-1185">Reference proteome</keyword>
<comment type="caution">
    <text evidence="2">The sequence shown here is derived from an EMBL/GenBank/DDBJ whole genome shotgun (WGS) entry which is preliminary data.</text>
</comment>
<dbReference type="InterPro" id="IPR036611">
    <property type="entry name" value="Trigger_fac_ribosome-bd_sf"/>
</dbReference>
<dbReference type="RefSeq" id="WP_149088762.1">
    <property type="nucleotide sequence ID" value="NZ_VKKY01000001.1"/>
</dbReference>
<dbReference type="GO" id="GO:0051083">
    <property type="term" value="P:'de novo' cotranslational protein folding"/>
    <property type="evidence" value="ECO:0007669"/>
    <property type="project" value="TreeGrafter"/>
</dbReference>
<dbReference type="GO" id="GO:0044183">
    <property type="term" value="F:protein folding chaperone"/>
    <property type="evidence" value="ECO:0007669"/>
    <property type="project" value="TreeGrafter"/>
</dbReference>
<dbReference type="EC" id="5.2.1.8" evidence="2"/>
<evidence type="ECO:0000313" key="3">
    <source>
        <dbReference type="Proteomes" id="UP000324133"/>
    </source>
</evidence>
<dbReference type="Pfam" id="PF05697">
    <property type="entry name" value="Trigger_N"/>
    <property type="match status" value="1"/>
</dbReference>
<dbReference type="InterPro" id="IPR027304">
    <property type="entry name" value="Trigger_fact/SurA_dom_sf"/>
</dbReference>
<dbReference type="PIRSF" id="PIRSF003095">
    <property type="entry name" value="Trigger_factor"/>
    <property type="match status" value="1"/>
</dbReference>
<protein>
    <submittedName>
        <fullName evidence="2">Trigger factor</fullName>
        <ecNumber evidence="2">5.2.1.8</ecNumber>
    </submittedName>
</protein>
<dbReference type="NCBIfam" id="TIGR00115">
    <property type="entry name" value="tig"/>
    <property type="match status" value="1"/>
</dbReference>
<sequence>MNITLNQTDGQNASLKVSLQEADYAARVDEQIKEYSKKANIKGFRPGKVPAGLIRKMYGKGILVESINQLLHESVNNYIKDNKLRILGEPLPDRQDENAIDWDNQKEFEFSYAVGLLPEFELPLNEVSVQKYDIEVDQTTVDEAYEQMQRQFGQTTNPEVSEANDYLYGDLKQVDGEFETKTLLPINKVVAGVETFVGVKPGDTITFDIREAFGDDAALAHVTGLSKDVTKDLNGQFTFTVEKINRTEPAEMNQEFFDKIFGQGNVTTQEEFDAKVREVIKENYDREAVNVLDRDVIDQLVEKSSIEIPTEFFKRWLADTNEGKITTEQIDEFYDQYVKELKWSMIRNKVVEENDIKVANEDVVNSARQKMMAQFNMPEVPEEMEATFNNFLDNHLKQNNGRNFVNEYEALVAERVLEFVKDKITITENTVSAEEFRNKVGA</sequence>
<organism evidence="2 3">
    <name type="scientific">Rufibacter hautae</name>
    <dbReference type="NCBI Taxonomy" id="2595005"/>
    <lineage>
        <taxon>Bacteria</taxon>
        <taxon>Pseudomonadati</taxon>
        <taxon>Bacteroidota</taxon>
        <taxon>Cytophagia</taxon>
        <taxon>Cytophagales</taxon>
        <taxon>Hymenobacteraceae</taxon>
        <taxon>Rufibacter</taxon>
    </lineage>
</organism>
<dbReference type="PANTHER" id="PTHR30560">
    <property type="entry name" value="TRIGGER FACTOR CHAPERONE AND PEPTIDYL-PROLYL CIS/TRANS ISOMERASE"/>
    <property type="match status" value="1"/>
</dbReference>
<dbReference type="PANTHER" id="PTHR30560:SF3">
    <property type="entry name" value="TRIGGER FACTOR-LIKE PROTEIN TIG, CHLOROPLASTIC"/>
    <property type="match status" value="1"/>
</dbReference>
<dbReference type="Gene3D" id="3.30.70.1050">
    <property type="entry name" value="Trigger factor ribosome-binding domain"/>
    <property type="match status" value="1"/>
</dbReference>
<dbReference type="GO" id="GO:0043335">
    <property type="term" value="P:protein unfolding"/>
    <property type="evidence" value="ECO:0007669"/>
    <property type="project" value="TreeGrafter"/>
</dbReference>
<evidence type="ECO:0000259" key="1">
    <source>
        <dbReference type="Pfam" id="PF05697"/>
    </source>
</evidence>
<dbReference type="InterPro" id="IPR008881">
    <property type="entry name" value="Trigger_fac_ribosome-bd_bac"/>
</dbReference>
<dbReference type="Proteomes" id="UP000324133">
    <property type="component" value="Unassembled WGS sequence"/>
</dbReference>